<proteinExistence type="predicted"/>
<feature type="chain" id="PRO_5042887088" evidence="1">
    <location>
        <begin position="16"/>
        <end position="53"/>
    </location>
</feature>
<comment type="caution">
    <text evidence="2">The sequence shown here is derived from an EMBL/GenBank/DDBJ whole genome shotgun (WGS) entry which is preliminary data.</text>
</comment>
<name>A0AAN9A323_HALRR</name>
<feature type="signal peptide" evidence="1">
    <location>
        <begin position="1"/>
        <end position="15"/>
    </location>
</feature>
<dbReference type="EMBL" id="JAXCGZ010013483">
    <property type="protein sequence ID" value="KAK7072444.1"/>
    <property type="molecule type" value="Genomic_DNA"/>
</dbReference>
<dbReference type="Proteomes" id="UP001381693">
    <property type="component" value="Unassembled WGS sequence"/>
</dbReference>
<organism evidence="2 3">
    <name type="scientific">Halocaridina rubra</name>
    <name type="common">Hawaiian red shrimp</name>
    <dbReference type="NCBI Taxonomy" id="373956"/>
    <lineage>
        <taxon>Eukaryota</taxon>
        <taxon>Metazoa</taxon>
        <taxon>Ecdysozoa</taxon>
        <taxon>Arthropoda</taxon>
        <taxon>Crustacea</taxon>
        <taxon>Multicrustacea</taxon>
        <taxon>Malacostraca</taxon>
        <taxon>Eumalacostraca</taxon>
        <taxon>Eucarida</taxon>
        <taxon>Decapoda</taxon>
        <taxon>Pleocyemata</taxon>
        <taxon>Caridea</taxon>
        <taxon>Atyoidea</taxon>
        <taxon>Atyidae</taxon>
        <taxon>Halocaridina</taxon>
    </lineage>
</organism>
<accession>A0AAN9A323</accession>
<protein>
    <submittedName>
        <fullName evidence="2">Uncharacterized protein</fullName>
    </submittedName>
</protein>
<evidence type="ECO:0000313" key="2">
    <source>
        <dbReference type="EMBL" id="KAK7072444.1"/>
    </source>
</evidence>
<dbReference type="AlphaFoldDB" id="A0AAN9A323"/>
<evidence type="ECO:0000313" key="3">
    <source>
        <dbReference type="Proteomes" id="UP001381693"/>
    </source>
</evidence>
<gene>
    <name evidence="2" type="ORF">SK128_024234</name>
</gene>
<sequence>MKFLWLFLRAVPVACLEEINELSKTSSQVSSQSKEQESLIIKHLNTYEAKIRK</sequence>
<keyword evidence="1" id="KW-0732">Signal</keyword>
<evidence type="ECO:0000256" key="1">
    <source>
        <dbReference type="SAM" id="SignalP"/>
    </source>
</evidence>
<feature type="non-terminal residue" evidence="2">
    <location>
        <position position="53"/>
    </location>
</feature>
<keyword evidence="3" id="KW-1185">Reference proteome</keyword>
<reference evidence="2 3" key="1">
    <citation type="submission" date="2023-11" db="EMBL/GenBank/DDBJ databases">
        <title>Halocaridina rubra genome assembly.</title>
        <authorList>
            <person name="Smith C."/>
        </authorList>
    </citation>
    <scope>NUCLEOTIDE SEQUENCE [LARGE SCALE GENOMIC DNA]</scope>
    <source>
        <strain evidence="2">EP-1</strain>
        <tissue evidence="2">Whole</tissue>
    </source>
</reference>